<feature type="region of interest" description="Disordered" evidence="1">
    <location>
        <begin position="102"/>
        <end position="188"/>
    </location>
</feature>
<dbReference type="PANTHER" id="PTHR12374:SF21">
    <property type="entry name" value="SWIRM DOMAIN-CONTAINING PROTEIN FUN19-RELATED"/>
    <property type="match status" value="1"/>
</dbReference>
<dbReference type="InterPro" id="IPR036388">
    <property type="entry name" value="WH-like_DNA-bd_sf"/>
</dbReference>
<dbReference type="GO" id="GO:0006338">
    <property type="term" value="P:chromatin remodeling"/>
    <property type="evidence" value="ECO:0007669"/>
    <property type="project" value="TreeGrafter"/>
</dbReference>
<proteinExistence type="predicted"/>
<evidence type="ECO:0000313" key="4">
    <source>
        <dbReference type="Proteomes" id="UP000319257"/>
    </source>
</evidence>
<dbReference type="Gene3D" id="1.10.10.10">
    <property type="entry name" value="Winged helix-like DNA-binding domain superfamily/Winged helix DNA-binding domain"/>
    <property type="match status" value="1"/>
</dbReference>
<organism evidence="3 4">
    <name type="scientific">Thyridium curvatum</name>
    <dbReference type="NCBI Taxonomy" id="1093900"/>
    <lineage>
        <taxon>Eukaryota</taxon>
        <taxon>Fungi</taxon>
        <taxon>Dikarya</taxon>
        <taxon>Ascomycota</taxon>
        <taxon>Pezizomycotina</taxon>
        <taxon>Sordariomycetes</taxon>
        <taxon>Sordariomycetidae</taxon>
        <taxon>Thyridiales</taxon>
        <taxon>Thyridiaceae</taxon>
        <taxon>Thyridium</taxon>
    </lineage>
</organism>
<protein>
    <recommendedName>
        <fullName evidence="2">SWIRM domain-containing protein</fullName>
    </recommendedName>
</protein>
<dbReference type="GO" id="GO:0070210">
    <property type="term" value="C:Rpd3L-Expanded complex"/>
    <property type="evidence" value="ECO:0007669"/>
    <property type="project" value="TreeGrafter"/>
</dbReference>
<feature type="compositionally biased region" description="Polar residues" evidence="1">
    <location>
        <begin position="30"/>
        <end position="49"/>
    </location>
</feature>
<dbReference type="OrthoDB" id="5598695at2759"/>
<feature type="region of interest" description="Disordered" evidence="1">
    <location>
        <begin position="226"/>
        <end position="330"/>
    </location>
</feature>
<dbReference type="GO" id="GO:0006357">
    <property type="term" value="P:regulation of transcription by RNA polymerase II"/>
    <property type="evidence" value="ECO:0007669"/>
    <property type="project" value="TreeGrafter"/>
</dbReference>
<name>A0A507B360_9PEZI</name>
<dbReference type="Pfam" id="PF04433">
    <property type="entry name" value="SWIRM"/>
    <property type="match status" value="1"/>
</dbReference>
<feature type="compositionally biased region" description="Low complexity" evidence="1">
    <location>
        <begin position="15"/>
        <end position="29"/>
    </location>
</feature>
<feature type="compositionally biased region" description="Basic and acidic residues" evidence="1">
    <location>
        <begin position="226"/>
        <end position="236"/>
    </location>
</feature>
<feature type="compositionally biased region" description="Basic and acidic residues" evidence="1">
    <location>
        <begin position="162"/>
        <end position="177"/>
    </location>
</feature>
<evidence type="ECO:0000313" key="3">
    <source>
        <dbReference type="EMBL" id="TPX11348.1"/>
    </source>
</evidence>
<keyword evidence="4" id="KW-1185">Reference proteome</keyword>
<dbReference type="RefSeq" id="XP_030993059.1">
    <property type="nucleotide sequence ID" value="XM_031134459.1"/>
</dbReference>
<dbReference type="InterPro" id="IPR007526">
    <property type="entry name" value="SWIRM"/>
</dbReference>
<dbReference type="InterPro" id="IPR009057">
    <property type="entry name" value="Homeodomain-like_sf"/>
</dbReference>
<evidence type="ECO:0000256" key="1">
    <source>
        <dbReference type="SAM" id="MobiDB-lite"/>
    </source>
</evidence>
<dbReference type="PANTHER" id="PTHR12374">
    <property type="entry name" value="TRANSCRIPTIONAL ADAPTOR 2 ADA2 -RELATED"/>
    <property type="match status" value="1"/>
</dbReference>
<dbReference type="GeneID" id="41968613"/>
<dbReference type="GO" id="GO:0003713">
    <property type="term" value="F:transcription coactivator activity"/>
    <property type="evidence" value="ECO:0007669"/>
    <property type="project" value="TreeGrafter"/>
</dbReference>
<dbReference type="EMBL" id="SKBQ01000004">
    <property type="protein sequence ID" value="TPX11348.1"/>
    <property type="molecule type" value="Genomic_DNA"/>
</dbReference>
<feature type="region of interest" description="Disordered" evidence="1">
    <location>
        <begin position="1"/>
        <end position="73"/>
    </location>
</feature>
<feature type="domain" description="SWIRM" evidence="2">
    <location>
        <begin position="368"/>
        <end position="439"/>
    </location>
</feature>
<accession>A0A507B360</accession>
<dbReference type="SUPFAM" id="SSF46689">
    <property type="entry name" value="Homeodomain-like"/>
    <property type="match status" value="1"/>
</dbReference>
<sequence length="452" mass="49526">MADKTIICAPLDQRSSPALSEPSPALNSSRLWSPTLAASQSHPSSPSTRQDGDVDMADAPAAGPAEFKKPLDINSLMSPPELAPFENFSNYSAMRGAVADARADKKAGGPKPLLSPPISPFTRASNTIDPVPAAGAGLRDPILYPSSDIASSPPQPLFGPDEQSKDDAQQLVDEHVASRPANLFRKATPPEREDYELALFFKSAVMEKFANNPKGWLRKEREFLRADRKASAERRSHLQPVLPAKEIIARGIAAKPPRPAPRASKADKIVKPRARPAPQRIAPQRPSPQRIAPLSSTTPPNHASTGKRLPSATPEPRSRPVAPSREDKDFHLLPDYCPPLSSLPNKPNSLKIDWKGNPLDLSNDPHRHLLHPDELQLAASLRLDCATYLTSKRRIFMSRLECATKPKEFRKTDAQQACKIDVNKASKLWTAYDKVDWLNLAWMKPHLAAAGK</sequence>
<reference evidence="3 4" key="1">
    <citation type="submission" date="2019-06" db="EMBL/GenBank/DDBJ databases">
        <title>Draft genome sequence of the filamentous fungus Phialemoniopsis curvata isolated from diesel fuel.</title>
        <authorList>
            <person name="Varaljay V.A."/>
            <person name="Lyon W.J."/>
            <person name="Crouch A.L."/>
            <person name="Drake C.E."/>
            <person name="Hollomon J.M."/>
            <person name="Nadeau L.J."/>
            <person name="Nunn H.S."/>
            <person name="Stevenson B.S."/>
            <person name="Bojanowski C.L."/>
            <person name="Crookes-Goodson W.J."/>
        </authorList>
    </citation>
    <scope>NUCLEOTIDE SEQUENCE [LARGE SCALE GENOMIC DNA]</scope>
    <source>
        <strain evidence="3 4">D216</strain>
    </source>
</reference>
<dbReference type="AlphaFoldDB" id="A0A507B360"/>
<gene>
    <name evidence="3" type="ORF">E0L32_001166</name>
</gene>
<feature type="compositionally biased region" description="Polar residues" evidence="1">
    <location>
        <begin position="294"/>
        <end position="304"/>
    </location>
</feature>
<dbReference type="InParanoid" id="A0A507B360"/>
<comment type="caution">
    <text evidence="3">The sequence shown here is derived from an EMBL/GenBank/DDBJ whole genome shotgun (WGS) entry which is preliminary data.</text>
</comment>
<dbReference type="Proteomes" id="UP000319257">
    <property type="component" value="Unassembled WGS sequence"/>
</dbReference>
<evidence type="ECO:0000259" key="2">
    <source>
        <dbReference type="Pfam" id="PF04433"/>
    </source>
</evidence>
<dbReference type="FunFam" id="1.10.10.10:FF:000087">
    <property type="entry name" value="Transcriptional adapter 2"/>
    <property type="match status" value="1"/>
</dbReference>
<dbReference type="STRING" id="1093900.A0A507B360"/>
<feature type="compositionally biased region" description="Low complexity" evidence="1">
    <location>
        <begin position="276"/>
        <end position="291"/>
    </location>
</feature>
<dbReference type="GO" id="GO:0003682">
    <property type="term" value="F:chromatin binding"/>
    <property type="evidence" value="ECO:0007669"/>
    <property type="project" value="TreeGrafter"/>
</dbReference>